<keyword evidence="2" id="KW-1185">Reference proteome</keyword>
<dbReference type="AlphaFoldDB" id="A0A1N7S5L1"/>
<protein>
    <submittedName>
        <fullName evidence="1">Uncharacterized protein</fullName>
    </submittedName>
</protein>
<accession>A0A1N7S5L1</accession>
<proteinExistence type="predicted"/>
<sequence length="66" mass="7926">MRFANRLPKRRDLRAYDSGNRRGYHQNLSRVTADYDALFNAMLCISYYKVEIRVQRCFVIFESSSR</sequence>
<dbReference type="EMBL" id="CYGY02000032">
    <property type="protein sequence ID" value="SIT42599.1"/>
    <property type="molecule type" value="Genomic_DNA"/>
</dbReference>
<name>A0A1N7S5L1_9BURK</name>
<evidence type="ECO:0000313" key="2">
    <source>
        <dbReference type="Proteomes" id="UP000195569"/>
    </source>
</evidence>
<reference evidence="1" key="1">
    <citation type="submission" date="2016-12" db="EMBL/GenBank/DDBJ databases">
        <authorList>
            <person name="Moulin L."/>
        </authorList>
    </citation>
    <scope>NUCLEOTIDE SEQUENCE [LARGE SCALE GENOMIC DNA]</scope>
    <source>
        <strain evidence="1">STM 7183</strain>
    </source>
</reference>
<dbReference type="Proteomes" id="UP000195569">
    <property type="component" value="Unassembled WGS sequence"/>
</dbReference>
<gene>
    <name evidence="1" type="ORF">BN2476_320202</name>
</gene>
<organism evidence="1 2">
    <name type="scientific">Paraburkholderia piptadeniae</name>
    <dbReference type="NCBI Taxonomy" id="1701573"/>
    <lineage>
        <taxon>Bacteria</taxon>
        <taxon>Pseudomonadati</taxon>
        <taxon>Pseudomonadota</taxon>
        <taxon>Betaproteobacteria</taxon>
        <taxon>Burkholderiales</taxon>
        <taxon>Burkholderiaceae</taxon>
        <taxon>Paraburkholderia</taxon>
    </lineage>
</organism>
<comment type="caution">
    <text evidence="1">The sequence shown here is derived from an EMBL/GenBank/DDBJ whole genome shotgun (WGS) entry which is preliminary data.</text>
</comment>
<evidence type="ECO:0000313" key="1">
    <source>
        <dbReference type="EMBL" id="SIT42599.1"/>
    </source>
</evidence>